<keyword evidence="2" id="KW-1185">Reference proteome</keyword>
<evidence type="ECO:0000313" key="2">
    <source>
        <dbReference type="Proteomes" id="UP000010319"/>
    </source>
</evidence>
<dbReference type="Proteomes" id="UP000010319">
    <property type="component" value="Unassembled WGS sequence"/>
</dbReference>
<dbReference type="EMBL" id="AALC02000042">
    <property type="protein sequence ID" value="EEQ05819.1"/>
    <property type="molecule type" value="Genomic_DNA"/>
</dbReference>
<reference evidence="1" key="1">
    <citation type="submission" date="2008-12" db="EMBL/GenBank/DDBJ databases">
        <title>Annotation of the Yersinia bercovieri ATCC 43970 genome.</title>
        <authorList>
            <person name="Read T.D."/>
            <person name="Akmal A."/>
            <person name="Bishop-Lilly K."/>
            <person name="Chen P.E."/>
            <person name="Cook C."/>
            <person name="Kiley M.P."/>
            <person name="Lentz S."/>
            <person name="Mateczun A."/>
            <person name="Nagarajan N."/>
            <person name="Nolan N."/>
            <person name="Osborne B.I."/>
            <person name="Pop M."/>
            <person name="Sozhamannan S."/>
            <person name="Stewart A.C."/>
            <person name="Sulakvelidze A."/>
            <person name="Thomason B."/>
            <person name="Willner K."/>
            <person name="Zwick M.E."/>
        </authorList>
    </citation>
    <scope>NUCLEOTIDE SEQUENCE [LARGE SCALE GENOMIC DNA]</scope>
    <source>
        <strain evidence="1">ATCC 43970</strain>
    </source>
</reference>
<gene>
    <name evidence="1" type="ORF">yberc0001_36040</name>
</gene>
<evidence type="ECO:0000313" key="1">
    <source>
        <dbReference type="EMBL" id="EEQ05819.1"/>
    </source>
</evidence>
<proteinExistence type="predicted"/>
<protein>
    <submittedName>
        <fullName evidence="1">Uncharacterized protein</fullName>
    </submittedName>
</protein>
<name>A0ABM9XWQ7_YERBE</name>
<organism evidence="1 2">
    <name type="scientific">Yersinia bercovieri ATCC 43970</name>
    <dbReference type="NCBI Taxonomy" id="349968"/>
    <lineage>
        <taxon>Bacteria</taxon>
        <taxon>Pseudomonadati</taxon>
        <taxon>Pseudomonadota</taxon>
        <taxon>Gammaproteobacteria</taxon>
        <taxon>Enterobacterales</taxon>
        <taxon>Yersiniaceae</taxon>
        <taxon>Yersinia</taxon>
    </lineage>
</organism>
<sequence length="43" mass="4884">MAHGKLLMAQFSFSLWMGLNDNRLDIFDTAATLDDKDRLVIAK</sequence>
<accession>A0ABM9XWQ7</accession>
<comment type="caution">
    <text evidence="1">The sequence shown here is derived from an EMBL/GenBank/DDBJ whole genome shotgun (WGS) entry which is preliminary data.</text>
</comment>